<reference evidence="3 4" key="1">
    <citation type="submission" date="2016-10" db="EMBL/GenBank/DDBJ databases">
        <title>The Draft Genome Sequence of Actinokineospora bangkokensis 44EHWT reveals the biosynthetic pathway of antifungal compounds Thailandins with unusual extender unit butylmalonyl-CoA.</title>
        <authorList>
            <person name="Greule A."/>
            <person name="Intra B."/>
            <person name="Flemming S."/>
            <person name="Rommel M.G."/>
            <person name="Panbangred W."/>
            <person name="Bechthold A."/>
        </authorList>
    </citation>
    <scope>NUCLEOTIDE SEQUENCE [LARGE SCALE GENOMIC DNA]</scope>
    <source>
        <strain evidence="3 4">44EHW</strain>
    </source>
</reference>
<dbReference type="GO" id="GO:0016491">
    <property type="term" value="F:oxidoreductase activity"/>
    <property type="evidence" value="ECO:0007669"/>
    <property type="project" value="UniProtKB-KW"/>
</dbReference>
<sequence>MTRVEADDLIAFTTAVFRAHRLPEADARASAEALCHGDTTGTSSHGVANLTRIYLPLLRSGRANPDAKPERLVDRGPTLLVDGDRALGLWLAGAAMDLATIRAADYGVGVVSVRNATHFGCAGHHALRAVERGMIGLVLANCGHQRIAPAPVGGPELLGTNPLAVAAPAGRRPPFLLDMSTTTAPTGKVRAAARAGERIPSGWLAGPAGPETDPAALDAGTARLTWLGAPGPAEHKGFGLGLAVEVLAALLPGAGLGPLSTGTEDDDVGFFVMALAPDTLRDGFTEDSEALFSAVAGAGAQYPGEPESLRTRQSHADGVWIADPVFHELRAVADECGIRPPTAL</sequence>
<comment type="caution">
    <text evidence="3">The sequence shown here is derived from an EMBL/GenBank/DDBJ whole genome shotgun (WGS) entry which is preliminary data.</text>
</comment>
<dbReference type="InterPro" id="IPR003767">
    <property type="entry name" value="Malate/L-lactate_DH-like"/>
</dbReference>
<dbReference type="Gene3D" id="1.10.1530.10">
    <property type="match status" value="1"/>
</dbReference>
<dbReference type="InterPro" id="IPR043143">
    <property type="entry name" value="Mal/L-sulf/L-lact_DH-like_NADP"/>
</dbReference>
<dbReference type="PANTHER" id="PTHR11091">
    <property type="entry name" value="OXIDOREDUCTASE-RELATED"/>
    <property type="match status" value="1"/>
</dbReference>
<evidence type="ECO:0000256" key="2">
    <source>
        <dbReference type="ARBA" id="ARBA00023002"/>
    </source>
</evidence>
<dbReference type="AlphaFoldDB" id="A0A1Q9LH04"/>
<evidence type="ECO:0000313" key="4">
    <source>
        <dbReference type="Proteomes" id="UP000186040"/>
    </source>
</evidence>
<dbReference type="OrthoDB" id="924592at2"/>
<dbReference type="InterPro" id="IPR036111">
    <property type="entry name" value="Mal/L-sulfo/L-lacto_DH-like_sf"/>
</dbReference>
<name>A0A1Q9LH04_9PSEU</name>
<dbReference type="STRING" id="1193682.BJP25_26930"/>
<keyword evidence="2" id="KW-0560">Oxidoreductase</keyword>
<dbReference type="InterPro" id="IPR043144">
    <property type="entry name" value="Mal/L-sulf/L-lact_DH-like_ah"/>
</dbReference>
<comment type="similarity">
    <text evidence="1">Belongs to the LDH2/MDH2 oxidoreductase family.</text>
</comment>
<dbReference type="PANTHER" id="PTHR11091:SF0">
    <property type="entry name" value="MALATE DEHYDROGENASE"/>
    <property type="match status" value="1"/>
</dbReference>
<dbReference type="RefSeq" id="WP_075976960.1">
    <property type="nucleotide sequence ID" value="NZ_MKQR01000025.1"/>
</dbReference>
<dbReference type="SUPFAM" id="SSF89733">
    <property type="entry name" value="L-sulfolactate dehydrogenase-like"/>
    <property type="match status" value="1"/>
</dbReference>
<dbReference type="Gene3D" id="3.30.1370.60">
    <property type="entry name" value="Hypothetical oxidoreductase yiak, domain 2"/>
    <property type="match status" value="1"/>
</dbReference>
<organism evidence="3 4">
    <name type="scientific">Actinokineospora bangkokensis</name>
    <dbReference type="NCBI Taxonomy" id="1193682"/>
    <lineage>
        <taxon>Bacteria</taxon>
        <taxon>Bacillati</taxon>
        <taxon>Actinomycetota</taxon>
        <taxon>Actinomycetes</taxon>
        <taxon>Pseudonocardiales</taxon>
        <taxon>Pseudonocardiaceae</taxon>
        <taxon>Actinokineospora</taxon>
    </lineage>
</organism>
<dbReference type="Proteomes" id="UP000186040">
    <property type="component" value="Unassembled WGS sequence"/>
</dbReference>
<accession>A0A1Q9LH04</accession>
<evidence type="ECO:0000256" key="1">
    <source>
        <dbReference type="ARBA" id="ARBA00006056"/>
    </source>
</evidence>
<proteinExistence type="inferred from homology"/>
<gene>
    <name evidence="3" type="ORF">BJP25_26930</name>
</gene>
<dbReference type="EMBL" id="MKQR01000025">
    <property type="protein sequence ID" value="OLR91303.1"/>
    <property type="molecule type" value="Genomic_DNA"/>
</dbReference>
<keyword evidence="4" id="KW-1185">Reference proteome</keyword>
<dbReference type="Pfam" id="PF02615">
    <property type="entry name" value="Ldh_2"/>
    <property type="match status" value="1"/>
</dbReference>
<evidence type="ECO:0000313" key="3">
    <source>
        <dbReference type="EMBL" id="OLR91303.1"/>
    </source>
</evidence>
<protein>
    <submittedName>
        <fullName evidence="3">Lactate dehydrogenase</fullName>
    </submittedName>
</protein>